<organism evidence="2 3">
    <name type="scientific">Fusarium euwallaceae</name>
    <dbReference type="NCBI Taxonomy" id="1147111"/>
    <lineage>
        <taxon>Eukaryota</taxon>
        <taxon>Fungi</taxon>
        <taxon>Dikarya</taxon>
        <taxon>Ascomycota</taxon>
        <taxon>Pezizomycotina</taxon>
        <taxon>Sordariomycetes</taxon>
        <taxon>Hypocreomycetidae</taxon>
        <taxon>Hypocreales</taxon>
        <taxon>Nectriaceae</taxon>
        <taxon>Fusarium</taxon>
        <taxon>Fusarium solani species complex</taxon>
    </lineage>
</organism>
<evidence type="ECO:0000313" key="3">
    <source>
        <dbReference type="Proteomes" id="UP000287124"/>
    </source>
</evidence>
<feature type="region of interest" description="Disordered" evidence="1">
    <location>
        <begin position="222"/>
        <end position="247"/>
    </location>
</feature>
<keyword evidence="3" id="KW-1185">Reference proteome</keyword>
<dbReference type="AlphaFoldDB" id="A0A430LJL2"/>
<dbReference type="Proteomes" id="UP000287124">
    <property type="component" value="Unassembled WGS sequence"/>
</dbReference>
<gene>
    <name evidence="2" type="ORF">BHE90_009645</name>
</gene>
<evidence type="ECO:0000256" key="1">
    <source>
        <dbReference type="SAM" id="MobiDB-lite"/>
    </source>
</evidence>
<name>A0A430LJL2_9HYPO</name>
<feature type="compositionally biased region" description="Basic and acidic residues" evidence="1">
    <location>
        <begin position="82"/>
        <end position="100"/>
    </location>
</feature>
<reference evidence="2 3" key="1">
    <citation type="submission" date="2017-06" db="EMBL/GenBank/DDBJ databases">
        <title>Comparative genomic analysis of Ambrosia Fusariam Clade fungi.</title>
        <authorList>
            <person name="Stajich J.E."/>
            <person name="Carrillo J."/>
            <person name="Kijimoto T."/>
            <person name="Eskalen A."/>
            <person name="O'Donnell K."/>
            <person name="Kasson M."/>
        </authorList>
    </citation>
    <scope>NUCLEOTIDE SEQUENCE [LARGE SCALE GENOMIC DNA]</scope>
    <source>
        <strain evidence="2 3">UCR1854</strain>
    </source>
</reference>
<dbReference type="EMBL" id="MIKF01000172">
    <property type="protein sequence ID" value="RTE75881.1"/>
    <property type="molecule type" value="Genomic_DNA"/>
</dbReference>
<evidence type="ECO:0000313" key="2">
    <source>
        <dbReference type="EMBL" id="RTE75881.1"/>
    </source>
</evidence>
<feature type="region of interest" description="Disordered" evidence="1">
    <location>
        <begin position="76"/>
        <end position="100"/>
    </location>
</feature>
<proteinExistence type="predicted"/>
<accession>A0A430LJL2</accession>
<comment type="caution">
    <text evidence="2">The sequence shown here is derived from an EMBL/GenBank/DDBJ whole genome shotgun (WGS) entry which is preliminary data.</text>
</comment>
<protein>
    <submittedName>
        <fullName evidence="2">Uncharacterized protein</fullName>
    </submittedName>
</protein>
<sequence length="247" mass="27930">MNFQLSEDKAFGDEELQELFNGLETMTPGFIIADDVLIEDEDLVVLFEQLEDVPVHSPKPSSLDIIHSTVETVPLDSNQGKNLKDRISEDSGSEDGKLEPEYLNPDHIRETNFEENVESLEIPELHQQSPARIVPNTDMEPEKGLFPRDPYIEGAANDVARKYVRFTPPTKVLEGGLGVQESWENYITAGKLWAEWGDTMDDESKRRETADAVDKHIIDMHDSESTYLAPDNTALPSTKGTRPRREY</sequence>